<keyword evidence="2" id="KW-1134">Transmembrane beta strand</keyword>
<dbReference type="InterPro" id="IPR000184">
    <property type="entry name" value="Bac_surfAg_D15"/>
</dbReference>
<evidence type="ECO:0000313" key="9">
    <source>
        <dbReference type="Proteomes" id="UP001228113"/>
    </source>
</evidence>
<evidence type="ECO:0000256" key="5">
    <source>
        <dbReference type="SAM" id="MobiDB-lite"/>
    </source>
</evidence>
<name>A0AA48KCT8_9BACT</name>
<feature type="region of interest" description="Disordered" evidence="5">
    <location>
        <begin position="588"/>
        <end position="607"/>
    </location>
</feature>
<evidence type="ECO:0000259" key="7">
    <source>
        <dbReference type="Pfam" id="PF07244"/>
    </source>
</evidence>
<dbReference type="InterPro" id="IPR039910">
    <property type="entry name" value="D15-like"/>
</dbReference>
<keyword evidence="3" id="KW-0812">Transmembrane</keyword>
<feature type="domain" description="POTRA" evidence="7">
    <location>
        <begin position="536"/>
        <end position="589"/>
    </location>
</feature>
<evidence type="ECO:0000313" key="8">
    <source>
        <dbReference type="EMBL" id="BDU77479.1"/>
    </source>
</evidence>
<evidence type="ECO:0000256" key="2">
    <source>
        <dbReference type="ARBA" id="ARBA00022452"/>
    </source>
</evidence>
<keyword evidence="4" id="KW-0472">Membrane</keyword>
<evidence type="ECO:0000259" key="6">
    <source>
        <dbReference type="Pfam" id="PF01103"/>
    </source>
</evidence>
<feature type="domain" description="POTRA" evidence="7">
    <location>
        <begin position="326"/>
        <end position="403"/>
    </location>
</feature>
<dbReference type="AlphaFoldDB" id="A0AA48KCT8"/>
<sequence length="1025" mass="111574">MRMSRPALVLLAVPFVGTGLAGAAGERIEWIGGSADDRAFARAAAGLVPGSDRLPDGADLATVLAAIRATDRFRSVTAEGGRIRLEPWPPLAALVWRGDAPAGLRKGLTGLPRKGERVGDARLEALRAQVQERLQAMGWPQAQVAARHEDGGARAVLEVAAGAPQVVRNVELAGRLGPFTREALVAAAQVAPGRTLWCREVEIEVHRRLRKAMVKRRRFEAKVELAWDPQGTLRIQVDAGPEVRLASKGSGLGWTTSIKDMVPLARAERYGPELLDEGERRIVRLLRASGHLDPQVSYVREVVKTGPEGPEEVLVTYTIVPGPKARIASIAFEGNRAVPEADLRKAVELGGLFRPKARPETLDALERRVEALYEGRGYVDIRVRRHIDLKGDQAHVTLRVREGQQRLISALRLELPEDGLGDPWGLAECLPLMFSDKVVLEGGGEIRRYRSDRPAMAGIEGTLSRVPDPGGQVFELRPSRPLPLLKADVFRVYTAIRQQHLVALGVVRPVVRTETAAAPDGTSVVKFIVPPQARETVRRIVVQGADRTRSDAVLRELDFHPGDPLDQERLIGAQGRLGALGAFSRVDASSLAEPQEGQPAPAGPPVPWKPGDLLIRGEERSPWVITNAFGYDSSQGYYLGQGIQRLNVGGMGRTLDLNIRAGDGTINNPTLRDIFRTGKYTRSLDSYTLGYTDPWFAPGALTGILPDRTAFRAEGAYIQEQRYIYNVHRRRVLSSLRWNVSPRVSVEAGYRFERVEVAANVQGIDPGILATIARNPAHAIISSPYLQLVRDTRDNAFDPTSGAFSLARFEAAGQVFGTSPNASFLKLDVRNQWNWALGYKASAGVVSLGLRLGVARPTASTSQDLPLAERFFGGGSGTQRGVQTDYLGPVGHVPLLNADGSTPVNPTLQAIPLGGQGLVVANLEYRFPLIGQTVWAEVFVDSAQVYERLTRSEVDADGGGKRITNFPPLRTSLGIGLIFKIGVPIKVEYAQDLNRLLKRYPSAADQQAAEETQLRNVLISAGFQF</sequence>
<dbReference type="Gene3D" id="2.40.160.50">
    <property type="entry name" value="membrane protein fhac: a member of the omp85/tpsb transporter family"/>
    <property type="match status" value="1"/>
</dbReference>
<evidence type="ECO:0000256" key="4">
    <source>
        <dbReference type="ARBA" id="ARBA00023136"/>
    </source>
</evidence>
<dbReference type="Pfam" id="PF01103">
    <property type="entry name" value="Omp85"/>
    <property type="match status" value="1"/>
</dbReference>
<dbReference type="PANTHER" id="PTHR12815">
    <property type="entry name" value="SORTING AND ASSEMBLY MACHINERY SAMM50 PROTEIN FAMILY MEMBER"/>
    <property type="match status" value="1"/>
</dbReference>
<dbReference type="EMBL" id="AP027081">
    <property type="protein sequence ID" value="BDU77479.1"/>
    <property type="molecule type" value="Genomic_DNA"/>
</dbReference>
<dbReference type="InterPro" id="IPR010827">
    <property type="entry name" value="BamA/TamA_POTRA"/>
</dbReference>
<dbReference type="PANTHER" id="PTHR12815:SF18">
    <property type="entry name" value="SORTING AND ASSEMBLY MACHINERY COMPONENT 50 HOMOLOG"/>
    <property type="match status" value="1"/>
</dbReference>
<gene>
    <name evidence="8" type="ORF">METESE_24370</name>
</gene>
<dbReference type="GO" id="GO:0019867">
    <property type="term" value="C:outer membrane"/>
    <property type="evidence" value="ECO:0007669"/>
    <property type="project" value="InterPro"/>
</dbReference>
<evidence type="ECO:0008006" key="10">
    <source>
        <dbReference type="Google" id="ProtNLM"/>
    </source>
</evidence>
<dbReference type="KEGG" id="msea:METESE_24370"/>
<organism evidence="8 9">
    <name type="scientific">Mesoterricola sediminis</name>
    <dbReference type="NCBI Taxonomy" id="2927980"/>
    <lineage>
        <taxon>Bacteria</taxon>
        <taxon>Pseudomonadati</taxon>
        <taxon>Acidobacteriota</taxon>
        <taxon>Holophagae</taxon>
        <taxon>Holophagales</taxon>
        <taxon>Holophagaceae</taxon>
        <taxon>Mesoterricola</taxon>
    </lineage>
</organism>
<feature type="domain" description="Bacterial surface antigen (D15)" evidence="6">
    <location>
        <begin position="683"/>
        <end position="994"/>
    </location>
</feature>
<reference evidence="8" key="1">
    <citation type="journal article" date="2023" name="Int. J. Syst. Evol. Microbiol.">
        <title>Mesoterricola silvestris gen. nov., sp. nov., Mesoterricola sediminis sp. nov., Geothrix oryzae sp. nov., Geothrix edaphica sp. nov., Geothrix rubra sp. nov., and Geothrix limicola sp. nov., six novel members of Acidobacteriota isolated from soils.</title>
        <authorList>
            <person name="Itoh H."/>
            <person name="Sugisawa Y."/>
            <person name="Mise K."/>
            <person name="Xu Z."/>
            <person name="Kuniyasu M."/>
            <person name="Ushijima N."/>
            <person name="Kawano K."/>
            <person name="Kobayashi E."/>
            <person name="Shiratori Y."/>
            <person name="Masuda Y."/>
            <person name="Senoo K."/>
        </authorList>
    </citation>
    <scope>NUCLEOTIDE SEQUENCE</scope>
    <source>
        <strain evidence="8">W786</strain>
    </source>
</reference>
<accession>A0AA48KCT8</accession>
<dbReference type="Gene3D" id="3.10.20.310">
    <property type="entry name" value="membrane protein fhac"/>
    <property type="match status" value="2"/>
</dbReference>
<dbReference type="Proteomes" id="UP001228113">
    <property type="component" value="Chromosome"/>
</dbReference>
<keyword evidence="9" id="KW-1185">Reference proteome</keyword>
<proteinExistence type="predicted"/>
<dbReference type="Pfam" id="PF07244">
    <property type="entry name" value="POTRA"/>
    <property type="match status" value="2"/>
</dbReference>
<evidence type="ECO:0000256" key="1">
    <source>
        <dbReference type="ARBA" id="ARBA00004370"/>
    </source>
</evidence>
<protein>
    <recommendedName>
        <fullName evidence="10">Outer membrane protein assembly factor BamA</fullName>
    </recommendedName>
</protein>
<evidence type="ECO:0000256" key="3">
    <source>
        <dbReference type="ARBA" id="ARBA00022692"/>
    </source>
</evidence>
<comment type="subcellular location">
    <subcellularLocation>
        <location evidence="1">Membrane</location>
    </subcellularLocation>
</comment>